<comment type="caution">
    <text evidence="3">The sequence shown here is derived from an EMBL/GenBank/DDBJ whole genome shotgun (WGS) entry which is preliminary data.</text>
</comment>
<dbReference type="InterPro" id="IPR003169">
    <property type="entry name" value="GYF"/>
</dbReference>
<feature type="region of interest" description="Disordered" evidence="1">
    <location>
        <begin position="1"/>
        <end position="78"/>
    </location>
</feature>
<dbReference type="EMBL" id="CAXDID020000141">
    <property type="protein sequence ID" value="CAL6039205.1"/>
    <property type="molecule type" value="Genomic_DNA"/>
</dbReference>
<dbReference type="SMART" id="SM00444">
    <property type="entry name" value="GYF"/>
    <property type="match status" value="1"/>
</dbReference>
<dbReference type="InterPro" id="IPR035445">
    <property type="entry name" value="GYF-like_dom_sf"/>
</dbReference>
<reference evidence="3 4" key="1">
    <citation type="submission" date="2024-07" db="EMBL/GenBank/DDBJ databases">
        <authorList>
            <person name="Akdeniz Z."/>
        </authorList>
    </citation>
    <scope>NUCLEOTIDE SEQUENCE [LARGE SCALE GENOMIC DNA]</scope>
</reference>
<evidence type="ECO:0000313" key="3">
    <source>
        <dbReference type="EMBL" id="CAL6039205.1"/>
    </source>
</evidence>
<dbReference type="Proteomes" id="UP001642409">
    <property type="component" value="Unassembled WGS sequence"/>
</dbReference>
<organism evidence="3 4">
    <name type="scientific">Hexamita inflata</name>
    <dbReference type="NCBI Taxonomy" id="28002"/>
    <lineage>
        <taxon>Eukaryota</taxon>
        <taxon>Metamonada</taxon>
        <taxon>Diplomonadida</taxon>
        <taxon>Hexamitidae</taxon>
        <taxon>Hexamitinae</taxon>
        <taxon>Hexamita</taxon>
    </lineage>
</organism>
<feature type="compositionally biased region" description="Acidic residues" evidence="1">
    <location>
        <begin position="54"/>
        <end position="63"/>
    </location>
</feature>
<protein>
    <submittedName>
        <fullName evidence="3">GYF_domain</fullName>
    </submittedName>
</protein>
<feature type="compositionally biased region" description="Polar residues" evidence="1">
    <location>
        <begin position="11"/>
        <end position="33"/>
    </location>
</feature>
<feature type="region of interest" description="Disordered" evidence="1">
    <location>
        <begin position="451"/>
        <end position="474"/>
    </location>
</feature>
<feature type="compositionally biased region" description="Acidic residues" evidence="1">
    <location>
        <begin position="1"/>
        <end position="10"/>
    </location>
</feature>
<feature type="domain" description="GYF" evidence="2">
    <location>
        <begin position="315"/>
        <end position="372"/>
    </location>
</feature>
<evidence type="ECO:0000259" key="2">
    <source>
        <dbReference type="PROSITE" id="PS50829"/>
    </source>
</evidence>
<dbReference type="PROSITE" id="PS50829">
    <property type="entry name" value="GYF"/>
    <property type="match status" value="1"/>
</dbReference>
<proteinExistence type="predicted"/>
<feature type="compositionally biased region" description="Basic and acidic residues" evidence="1">
    <location>
        <begin position="261"/>
        <end position="280"/>
    </location>
</feature>
<dbReference type="Pfam" id="PF02213">
    <property type="entry name" value="GYF"/>
    <property type="match status" value="1"/>
</dbReference>
<sequence>MQSDSSENDMEQNQTNIKAGEPQSQHQQLNEQETAPKVKSDQEELQSETLSFNIEEETDEEESEKSHSTIDVEGGDQTTIANTDQLKDAQDMDKPQLHDTRQVPEQKLKKFEEGLLASFIQQYEKPFKGMKEAFTYYKQYKIDNDGKTKLNLPILAKQCDLTSEHCKNLFMNTEAKYLDKWDQKTKDQVSERLTELWNQPHVESNKDYKVKIKEQVLEEFKIRQQVAKNYREMKSHIHYKMKQLEKQVPLDPKDSIEHLQENNENDSKPEANQQNEDKKQTVLNEKLPTLNFKTIQKTDGETVETIDIEPKIIHSNEWYYVDLNGQIQGPYSTKQMNKWNEKGKLPLNLLMQRGTYSVKLQEKDQYQNNFFKDDPNVIKEKSYGKKLTPSSKIQEKQNNNLRLLEVQSTLPISVGGSSKCNVLSTNSKVNENYFSPEVKNSKRQQNMIQNTPQIQKYNPTSSILNKDGQKNTETDQKLPFSFVDQDSEHADDDQQTSDQTWNPQSVIYTQEQDIRNNSVNENYNNNSNHPYFNQNPNQNAANFGDSQFMINVNNTQQISNDPNVLKTGKLFKIYLLQFLSNLSGNIYQNVEEAISSTPELQEGQFTVISDLLKVSNKICFALYNQIKQKQQNIQPQNDQSKQQTVDAQLIEVQGNLEITQVDQTANKTENIEQLQKQHIKDLSLKQLENYEMNLLLAIKNHFPKEQFSENFENLTKNEQMKEALTLQAKNGKIQLNKYIAQQCNILYEPNLFTNLRVKVQRKYLDNQPLDDYRKAIIIRINQLWNEVQGTNEEKKQEIKDTIIEEFPFDLVTDKKYKKDFDNLFDYQIKKLSKPK</sequence>
<evidence type="ECO:0000313" key="4">
    <source>
        <dbReference type="Proteomes" id="UP001642409"/>
    </source>
</evidence>
<keyword evidence="4" id="KW-1185">Reference proteome</keyword>
<name>A0ABP1JIZ1_9EUKA</name>
<dbReference type="SUPFAM" id="SSF55277">
    <property type="entry name" value="GYF domain"/>
    <property type="match status" value="1"/>
</dbReference>
<gene>
    <name evidence="3" type="ORF">HINF_LOCUS37745</name>
</gene>
<feature type="compositionally biased region" description="Polar residues" evidence="1">
    <location>
        <begin position="451"/>
        <end position="464"/>
    </location>
</feature>
<feature type="region of interest" description="Disordered" evidence="1">
    <location>
        <begin position="261"/>
        <end position="285"/>
    </location>
</feature>
<accession>A0ABP1JIZ1</accession>
<dbReference type="Gene3D" id="3.30.1490.40">
    <property type="match status" value="1"/>
</dbReference>
<evidence type="ECO:0000256" key="1">
    <source>
        <dbReference type="SAM" id="MobiDB-lite"/>
    </source>
</evidence>